<dbReference type="Pfam" id="PF00756">
    <property type="entry name" value="Esterase"/>
    <property type="match status" value="1"/>
</dbReference>
<dbReference type="RefSeq" id="WP_236031686.1">
    <property type="nucleotide sequence ID" value="NZ_BNJF01000004.1"/>
</dbReference>
<dbReference type="EMBL" id="BNJF01000004">
    <property type="protein sequence ID" value="GHO48348.1"/>
    <property type="molecule type" value="Genomic_DNA"/>
</dbReference>
<dbReference type="PANTHER" id="PTHR48098">
    <property type="entry name" value="ENTEROCHELIN ESTERASE-RELATED"/>
    <property type="match status" value="1"/>
</dbReference>
<dbReference type="InterPro" id="IPR029058">
    <property type="entry name" value="AB_hydrolase_fold"/>
</dbReference>
<dbReference type="InterPro" id="IPR000801">
    <property type="entry name" value="Esterase-like"/>
</dbReference>
<dbReference type="SUPFAM" id="SSF53474">
    <property type="entry name" value="alpha/beta-Hydrolases"/>
    <property type="match status" value="1"/>
</dbReference>
<dbReference type="AlphaFoldDB" id="A0A8J3I9Q7"/>
<sequence length="240" mass="27343">MHRFRSALLANERRIWVYTPPGYTASGKPCDILLLLDGFCYLHVIPTPTILDNLLSEKKIPPLITVFIDSLDAQTRLHEMRCNPTFVHFLRHELLPWLREHYHVTSDSARTTIGGVSAGGLAAAFVAFEASDLFGKVLSQSGSFWWGPETEREWLTTHYAAREKRPLRFSLEVGLLERTATVDQVIANRHFHDMLCKKGYDVHYTEYNGGHDYLTWRESVADGLLALMRKSLPEGSKDTI</sequence>
<dbReference type="Gene3D" id="3.40.50.1820">
    <property type="entry name" value="alpha/beta hydrolase"/>
    <property type="match status" value="1"/>
</dbReference>
<evidence type="ECO:0000313" key="2">
    <source>
        <dbReference type="Proteomes" id="UP000612362"/>
    </source>
</evidence>
<dbReference type="PANTHER" id="PTHR48098:SF3">
    <property type="entry name" value="IRON(III) ENTEROBACTIN ESTERASE"/>
    <property type="match status" value="1"/>
</dbReference>
<organism evidence="1 2">
    <name type="scientific">Ktedonospora formicarum</name>
    <dbReference type="NCBI Taxonomy" id="2778364"/>
    <lineage>
        <taxon>Bacteria</taxon>
        <taxon>Bacillati</taxon>
        <taxon>Chloroflexota</taxon>
        <taxon>Ktedonobacteria</taxon>
        <taxon>Ktedonobacterales</taxon>
        <taxon>Ktedonobacteraceae</taxon>
        <taxon>Ktedonospora</taxon>
    </lineage>
</organism>
<name>A0A8J3I9Q7_9CHLR</name>
<evidence type="ECO:0000313" key="1">
    <source>
        <dbReference type="EMBL" id="GHO48348.1"/>
    </source>
</evidence>
<protein>
    <recommendedName>
        <fullName evidence="3">Enterochelin esterase</fullName>
    </recommendedName>
</protein>
<evidence type="ECO:0008006" key="3">
    <source>
        <dbReference type="Google" id="ProtNLM"/>
    </source>
</evidence>
<gene>
    <name evidence="1" type="ORF">KSX_65110</name>
</gene>
<dbReference type="Proteomes" id="UP000612362">
    <property type="component" value="Unassembled WGS sequence"/>
</dbReference>
<comment type="caution">
    <text evidence="1">The sequence shown here is derived from an EMBL/GenBank/DDBJ whole genome shotgun (WGS) entry which is preliminary data.</text>
</comment>
<reference evidence="1" key="1">
    <citation type="submission" date="2020-10" db="EMBL/GenBank/DDBJ databases">
        <title>Taxonomic study of unclassified bacteria belonging to the class Ktedonobacteria.</title>
        <authorList>
            <person name="Yabe S."/>
            <person name="Wang C.M."/>
            <person name="Zheng Y."/>
            <person name="Sakai Y."/>
            <person name="Cavaletti L."/>
            <person name="Monciardini P."/>
            <person name="Donadio S."/>
        </authorList>
    </citation>
    <scope>NUCLEOTIDE SEQUENCE</scope>
    <source>
        <strain evidence="1">SOSP1-1</strain>
    </source>
</reference>
<dbReference type="InterPro" id="IPR050583">
    <property type="entry name" value="Mycobacterial_A85_antigen"/>
</dbReference>
<proteinExistence type="predicted"/>
<accession>A0A8J3I9Q7</accession>
<keyword evidence="2" id="KW-1185">Reference proteome</keyword>